<proteinExistence type="predicted"/>
<protein>
    <recommendedName>
        <fullName evidence="3">RNI-like protein</fullName>
    </recommendedName>
</protein>
<dbReference type="AlphaFoldDB" id="A0A4S8M268"/>
<accession>A0A4S8M268</accession>
<evidence type="ECO:0008006" key="3">
    <source>
        <dbReference type="Google" id="ProtNLM"/>
    </source>
</evidence>
<organism evidence="1 2">
    <name type="scientific">Dendrothele bispora (strain CBS 962.96)</name>
    <dbReference type="NCBI Taxonomy" id="1314807"/>
    <lineage>
        <taxon>Eukaryota</taxon>
        <taxon>Fungi</taxon>
        <taxon>Dikarya</taxon>
        <taxon>Basidiomycota</taxon>
        <taxon>Agaricomycotina</taxon>
        <taxon>Agaricomycetes</taxon>
        <taxon>Agaricomycetidae</taxon>
        <taxon>Agaricales</taxon>
        <taxon>Agaricales incertae sedis</taxon>
        <taxon>Dendrothele</taxon>
    </lineage>
</organism>
<evidence type="ECO:0000313" key="2">
    <source>
        <dbReference type="Proteomes" id="UP000297245"/>
    </source>
</evidence>
<gene>
    <name evidence="1" type="ORF">K435DRAFT_778648</name>
</gene>
<dbReference type="Proteomes" id="UP000297245">
    <property type="component" value="Unassembled WGS sequence"/>
</dbReference>
<name>A0A4S8M268_DENBC</name>
<keyword evidence="2" id="KW-1185">Reference proteome</keyword>
<reference evidence="1 2" key="1">
    <citation type="journal article" date="2019" name="Nat. Ecol. Evol.">
        <title>Megaphylogeny resolves global patterns of mushroom evolution.</title>
        <authorList>
            <person name="Varga T."/>
            <person name="Krizsan K."/>
            <person name="Foldi C."/>
            <person name="Dima B."/>
            <person name="Sanchez-Garcia M."/>
            <person name="Sanchez-Ramirez S."/>
            <person name="Szollosi G.J."/>
            <person name="Szarkandi J.G."/>
            <person name="Papp V."/>
            <person name="Albert L."/>
            <person name="Andreopoulos W."/>
            <person name="Angelini C."/>
            <person name="Antonin V."/>
            <person name="Barry K.W."/>
            <person name="Bougher N.L."/>
            <person name="Buchanan P."/>
            <person name="Buyck B."/>
            <person name="Bense V."/>
            <person name="Catcheside P."/>
            <person name="Chovatia M."/>
            <person name="Cooper J."/>
            <person name="Damon W."/>
            <person name="Desjardin D."/>
            <person name="Finy P."/>
            <person name="Geml J."/>
            <person name="Haridas S."/>
            <person name="Hughes K."/>
            <person name="Justo A."/>
            <person name="Karasinski D."/>
            <person name="Kautmanova I."/>
            <person name="Kiss B."/>
            <person name="Kocsube S."/>
            <person name="Kotiranta H."/>
            <person name="LaButti K.M."/>
            <person name="Lechner B.E."/>
            <person name="Liimatainen K."/>
            <person name="Lipzen A."/>
            <person name="Lukacs Z."/>
            <person name="Mihaltcheva S."/>
            <person name="Morgado L.N."/>
            <person name="Niskanen T."/>
            <person name="Noordeloos M.E."/>
            <person name="Ohm R.A."/>
            <person name="Ortiz-Santana B."/>
            <person name="Ovrebo C."/>
            <person name="Racz N."/>
            <person name="Riley R."/>
            <person name="Savchenko A."/>
            <person name="Shiryaev A."/>
            <person name="Soop K."/>
            <person name="Spirin V."/>
            <person name="Szebenyi C."/>
            <person name="Tomsovsky M."/>
            <person name="Tulloss R.E."/>
            <person name="Uehling J."/>
            <person name="Grigoriev I.V."/>
            <person name="Vagvolgyi C."/>
            <person name="Papp T."/>
            <person name="Martin F.M."/>
            <person name="Miettinen O."/>
            <person name="Hibbett D.S."/>
            <person name="Nagy L.G."/>
        </authorList>
    </citation>
    <scope>NUCLEOTIDE SEQUENCE [LARGE SCALE GENOMIC DNA]</scope>
    <source>
        <strain evidence="1 2">CBS 962.96</strain>
    </source>
</reference>
<dbReference type="OrthoDB" id="2909371at2759"/>
<sequence length="421" mass="47584">MSKLEDVTISLSKVHGATDALEESREKDFLNHFLALGSLRALHLCGYHPFDHVAGVGFKWEQLTDLALSHTVRRPEDMLALSVALDILSRVKNLRSCAMRLFVEKDAIDQTRIGPAITLRSLQTLDLCLTINFREVSYANDASHIFNRLITPSLKILTIRSWIENTPPKFSVHIPFLGLLSQPSVKIEMLNIDCHINPRAYIDCLQLTPYLKSLSLNHCIGTIDTTQNTNQEKTYSYEEFFRSLSPPDGNSPALCPELERIQFINCTSLPDPMMLLDLLKARIEGGVQSSLGDAEYFNTWMRDNIEGDCHASKSRDSGVVSGIPIALKKSTLKMLRVKYIESFDRRTITAGLTGRVSRLREQGLDIYIRLLSANTKLEDFFWDKLRMDHLPDGSLEELVLWADGTELGKPGVEYYLPKGFH</sequence>
<dbReference type="EMBL" id="ML179182">
    <property type="protein sequence ID" value="THU96184.1"/>
    <property type="molecule type" value="Genomic_DNA"/>
</dbReference>
<evidence type="ECO:0000313" key="1">
    <source>
        <dbReference type="EMBL" id="THU96184.1"/>
    </source>
</evidence>